<accession>B8LEB9</accession>
<name>B8LEB9_THAPS</name>
<reference evidence="10 11" key="1">
    <citation type="journal article" date="2004" name="Science">
        <title>The genome of the diatom Thalassiosira pseudonana: ecology, evolution, and metabolism.</title>
        <authorList>
            <person name="Armbrust E.V."/>
            <person name="Berges J.A."/>
            <person name="Bowler C."/>
            <person name="Green B.R."/>
            <person name="Martinez D."/>
            <person name="Putnam N.H."/>
            <person name="Zhou S."/>
            <person name="Allen A.E."/>
            <person name="Apt K.E."/>
            <person name="Bechner M."/>
            <person name="Brzezinski M.A."/>
            <person name="Chaal B.K."/>
            <person name="Chiovitti A."/>
            <person name="Davis A.K."/>
            <person name="Demarest M.S."/>
            <person name="Detter J.C."/>
            <person name="Glavina T."/>
            <person name="Goodstein D."/>
            <person name="Hadi M.Z."/>
            <person name="Hellsten U."/>
            <person name="Hildebrand M."/>
            <person name="Jenkins B.D."/>
            <person name="Jurka J."/>
            <person name="Kapitonov V.V."/>
            <person name="Kroger N."/>
            <person name="Lau W.W."/>
            <person name="Lane T.W."/>
            <person name="Larimer F.W."/>
            <person name="Lippmeier J.C."/>
            <person name="Lucas S."/>
            <person name="Medina M."/>
            <person name="Montsant A."/>
            <person name="Obornik M."/>
            <person name="Parker M.S."/>
            <person name="Palenik B."/>
            <person name="Pazour G.J."/>
            <person name="Richardson P.M."/>
            <person name="Rynearson T.A."/>
            <person name="Saito M.A."/>
            <person name="Schwartz D.C."/>
            <person name="Thamatrakoln K."/>
            <person name="Valentin K."/>
            <person name="Vardi A."/>
            <person name="Wilkerson F.P."/>
            <person name="Rokhsar D.S."/>
        </authorList>
    </citation>
    <scope>NUCLEOTIDE SEQUENCE [LARGE SCALE GENOMIC DNA]</scope>
    <source>
        <strain evidence="10 11">CCMP1335</strain>
    </source>
</reference>
<evidence type="ECO:0000256" key="5">
    <source>
        <dbReference type="ARBA" id="ARBA00022801"/>
    </source>
</evidence>
<dbReference type="GO" id="GO:0006508">
    <property type="term" value="P:proteolysis"/>
    <property type="evidence" value="ECO:0007669"/>
    <property type="project" value="UniProtKB-KW"/>
</dbReference>
<dbReference type="Gene3D" id="3.40.390.10">
    <property type="entry name" value="Collagenase (Catalytic Domain)"/>
    <property type="match status" value="1"/>
</dbReference>
<dbReference type="eggNOG" id="ENOG502RYKG">
    <property type="taxonomic scope" value="Eukaryota"/>
</dbReference>
<dbReference type="PaxDb" id="35128-Thapsdraft799"/>
<keyword evidence="4" id="KW-0732">Signal</keyword>
<proteinExistence type="inferred from homology"/>
<evidence type="ECO:0000259" key="9">
    <source>
        <dbReference type="Pfam" id="PF05572"/>
    </source>
</evidence>
<evidence type="ECO:0000256" key="6">
    <source>
        <dbReference type="ARBA" id="ARBA00022833"/>
    </source>
</evidence>
<evidence type="ECO:0000313" key="10">
    <source>
        <dbReference type="EMBL" id="EED86330.1"/>
    </source>
</evidence>
<dbReference type="GeneID" id="7447686"/>
<evidence type="ECO:0000256" key="2">
    <source>
        <dbReference type="ARBA" id="ARBA00022670"/>
    </source>
</evidence>
<evidence type="ECO:0000256" key="4">
    <source>
        <dbReference type="ARBA" id="ARBA00022729"/>
    </source>
</evidence>
<dbReference type="Pfam" id="PF05572">
    <property type="entry name" value="Peptidase_M43"/>
    <property type="match status" value="1"/>
</dbReference>
<dbReference type="GO" id="GO:0046872">
    <property type="term" value="F:metal ion binding"/>
    <property type="evidence" value="ECO:0007669"/>
    <property type="project" value="UniProtKB-KW"/>
</dbReference>
<dbReference type="PANTHER" id="PTHR47466:SF1">
    <property type="entry name" value="METALLOPROTEASE MEP1 (AFU_ORTHOLOGUE AFUA_1G07730)-RELATED"/>
    <property type="match status" value="1"/>
</dbReference>
<dbReference type="EMBL" id="DS999434">
    <property type="protein sequence ID" value="EED86330.1"/>
    <property type="molecule type" value="Genomic_DNA"/>
</dbReference>
<evidence type="ECO:0000256" key="7">
    <source>
        <dbReference type="ARBA" id="ARBA00023049"/>
    </source>
</evidence>
<dbReference type="CDD" id="cd04275">
    <property type="entry name" value="ZnMc_pappalysin_like"/>
    <property type="match status" value="1"/>
</dbReference>
<sequence>MQLQRTIVLSIIINRIVSQAHGIHREHKENDGSRHYLRDPSPRHLAIFGSSNFSPPGQCKDGGEAFIIGEVTYECEADFNQKGGKCKSKDRSEEEKVKARQDFLRWKEEKAKQKDKSPKKAGSNRKLEGCAEHLSCVDWDTDIITVPTYFHVIHDGDKGRKFRFDVNSNYIINQIKALNRGYGGIPTNYPLNPNIDSVGRNNDHYPTADIDTKIKFCLKGTTATDNEDWYYDRDSLGMKRALDEGGMESLNVYVSTAGGYLGYAYFPTSNDSIYDGVVILNDSMPEGGTSLYSEGDTLTHEVGHWLGLEHTHADGCKGVGDYMDDIGVEKSCEKEPTFYCPVGLDNCRRDFGLNPVHNFMSYAQDNCMDEFTPGQKEHVRAAWELYRHKEGYSELFVLHENGYDCIEITPEDPIVTTTATTSTPYSTTTTPNTTTTPEPNCIPAGDSCTDTYQCCNSMKCRGKKNKKTCQ</sequence>
<feature type="domain" description="Peptidase M43 pregnancy-associated plasma-A" evidence="9">
    <location>
        <begin position="262"/>
        <end position="381"/>
    </location>
</feature>
<keyword evidence="6" id="KW-0862">Zinc</keyword>
<keyword evidence="2" id="KW-0645">Protease</keyword>
<dbReference type="PANTHER" id="PTHR47466">
    <property type="match status" value="1"/>
</dbReference>
<dbReference type="SUPFAM" id="SSF55486">
    <property type="entry name" value="Metalloproteases ('zincins'), catalytic domain"/>
    <property type="match status" value="1"/>
</dbReference>
<gene>
    <name evidence="10" type="ORF">THAPSDRAFT_bd799</name>
</gene>
<reference evidence="10 11" key="2">
    <citation type="journal article" date="2008" name="Nature">
        <title>The Phaeodactylum genome reveals the evolutionary history of diatom genomes.</title>
        <authorList>
            <person name="Bowler C."/>
            <person name="Allen A.E."/>
            <person name="Badger J.H."/>
            <person name="Grimwood J."/>
            <person name="Jabbari K."/>
            <person name="Kuo A."/>
            <person name="Maheswari U."/>
            <person name="Martens C."/>
            <person name="Maumus F."/>
            <person name="Otillar R.P."/>
            <person name="Rayko E."/>
            <person name="Salamov A."/>
            <person name="Vandepoele K."/>
            <person name="Beszteri B."/>
            <person name="Gruber A."/>
            <person name="Heijde M."/>
            <person name="Katinka M."/>
            <person name="Mock T."/>
            <person name="Valentin K."/>
            <person name="Verret F."/>
            <person name="Berges J.A."/>
            <person name="Brownlee C."/>
            <person name="Cadoret J.P."/>
            <person name="Chiovitti A."/>
            <person name="Choi C.J."/>
            <person name="Coesel S."/>
            <person name="De Martino A."/>
            <person name="Detter J.C."/>
            <person name="Durkin C."/>
            <person name="Falciatore A."/>
            <person name="Fournet J."/>
            <person name="Haruta M."/>
            <person name="Huysman M.J."/>
            <person name="Jenkins B.D."/>
            <person name="Jiroutova K."/>
            <person name="Jorgensen R.E."/>
            <person name="Joubert Y."/>
            <person name="Kaplan A."/>
            <person name="Kroger N."/>
            <person name="Kroth P.G."/>
            <person name="La Roche J."/>
            <person name="Lindquist E."/>
            <person name="Lommer M."/>
            <person name="Martin-Jezequel V."/>
            <person name="Lopez P.J."/>
            <person name="Lucas S."/>
            <person name="Mangogna M."/>
            <person name="McGinnis K."/>
            <person name="Medlin L.K."/>
            <person name="Montsant A."/>
            <person name="Oudot-Le Secq M.P."/>
            <person name="Napoli C."/>
            <person name="Obornik M."/>
            <person name="Parker M.S."/>
            <person name="Petit J.L."/>
            <person name="Porcel B.M."/>
            <person name="Poulsen N."/>
            <person name="Robison M."/>
            <person name="Rychlewski L."/>
            <person name="Rynearson T.A."/>
            <person name="Schmutz J."/>
            <person name="Shapiro H."/>
            <person name="Siaut M."/>
            <person name="Stanley M."/>
            <person name="Sussman M.R."/>
            <person name="Taylor A.R."/>
            <person name="Vardi A."/>
            <person name="von Dassow P."/>
            <person name="Vyverman W."/>
            <person name="Willis A."/>
            <person name="Wyrwicz L.S."/>
            <person name="Rokhsar D.S."/>
            <person name="Weissenbach J."/>
            <person name="Armbrust E.V."/>
            <person name="Green B.R."/>
            <person name="Van de Peer Y."/>
            <person name="Grigoriev I.V."/>
        </authorList>
    </citation>
    <scope>NUCLEOTIDE SEQUENCE [LARGE SCALE GENOMIC DNA]</scope>
    <source>
        <strain evidence="10 11">CCMP1335</strain>
    </source>
</reference>
<keyword evidence="3" id="KW-0479">Metal-binding</keyword>
<comment type="similarity">
    <text evidence="1">Belongs to the peptidase M43B family.</text>
</comment>
<evidence type="ECO:0000256" key="8">
    <source>
        <dbReference type="ARBA" id="ARBA00023157"/>
    </source>
</evidence>
<dbReference type="InterPro" id="IPR008754">
    <property type="entry name" value="Peptidase_M43"/>
</dbReference>
<keyword evidence="7" id="KW-0482">Metalloprotease</keyword>
<evidence type="ECO:0000313" key="11">
    <source>
        <dbReference type="Proteomes" id="UP000001449"/>
    </source>
</evidence>
<evidence type="ECO:0000256" key="3">
    <source>
        <dbReference type="ARBA" id="ARBA00022723"/>
    </source>
</evidence>
<dbReference type="Proteomes" id="UP000001449">
    <property type="component" value="Unassembled WGS sequence"/>
</dbReference>
<keyword evidence="11" id="KW-1185">Reference proteome</keyword>
<organism evidence="10 11">
    <name type="scientific">Thalassiosira pseudonana</name>
    <name type="common">Marine diatom</name>
    <name type="synonym">Cyclotella nana</name>
    <dbReference type="NCBI Taxonomy" id="35128"/>
    <lineage>
        <taxon>Eukaryota</taxon>
        <taxon>Sar</taxon>
        <taxon>Stramenopiles</taxon>
        <taxon>Ochrophyta</taxon>
        <taxon>Bacillariophyta</taxon>
        <taxon>Coscinodiscophyceae</taxon>
        <taxon>Thalassiosirophycidae</taxon>
        <taxon>Thalassiosirales</taxon>
        <taxon>Thalassiosiraceae</taxon>
        <taxon>Thalassiosira</taxon>
    </lineage>
</organism>
<dbReference type="RefSeq" id="XP_002297367.1">
    <property type="nucleotide sequence ID" value="XM_002297331.1"/>
</dbReference>
<dbReference type="HOGENOM" id="CLU_582063_0_0_1"/>
<dbReference type="KEGG" id="tps:THAPSDRAFT_bd799"/>
<dbReference type="GO" id="GO:0008237">
    <property type="term" value="F:metallopeptidase activity"/>
    <property type="evidence" value="ECO:0007669"/>
    <property type="project" value="UniProtKB-KW"/>
</dbReference>
<dbReference type="InParanoid" id="B8LEB9"/>
<dbReference type="AlphaFoldDB" id="B8LEB9"/>
<dbReference type="InterPro" id="IPR024079">
    <property type="entry name" value="MetalloPept_cat_dom_sf"/>
</dbReference>
<keyword evidence="5" id="KW-0378">Hydrolase</keyword>
<protein>
    <recommendedName>
        <fullName evidence="9">Peptidase M43 pregnancy-associated plasma-A domain-containing protein</fullName>
    </recommendedName>
</protein>
<keyword evidence="8" id="KW-1015">Disulfide bond</keyword>
<evidence type="ECO:0000256" key="1">
    <source>
        <dbReference type="ARBA" id="ARBA00008721"/>
    </source>
</evidence>